<dbReference type="Proteomes" id="UP000074866">
    <property type="component" value="Unassembled WGS sequence"/>
</dbReference>
<sequence>MKLLSVCMIVRDEEALLPRCLDSVRNIADEIIIVDTGSSDRTKEIAQEYTDLIFDYEWSNDFAAARNESIRFATGKWVLVLDADEYLSADDGPKWLNFITQQTPKPGVGYTLTVVNYSGSSERMDQISTAPVTRLFPNFMGIQFYRPIHEQLCVGEQNGKVYTQMTELCIYHTGYQEETIVKKNKHNRNMEIFERMQHQKDMSAYDWFTLGNQYRFTNDIVNAMEAYEKSFEGADETSAWYPYCLIALISLYIENDKLKDSWFLTEEKLSNFRSYPEYFTIKGAHYESFGFYEKAIECYKKAIEKADRKARFAATAWLVNPAYGYDVPVNQLIKLSFRLCRNEEAVYWLGKKLLRDKKNVNVLFSLLEWLSLNDNEQSIKRFLDANYDTQEMSHCLILFKVFLALGNHRMVNYYYDLLSDEVTLTDRDQLRYALINKNKKLWAESVRKLSSEIKKDSFLQRQLIIGCMIFNQKDKLLELFKSSDCSGDNELLNALYNFMEKKEIVSDDVAENYSTELFLLAKDLFLLGYYEEFDNLVNYTNHPKLINDVGNYFFSVNQMQDAMNYYSLLLSRQQLDDRSYENLAFYHEAQGYREDALEFFAESLKLSPEKKHLYYPIICISEPEGKKSYFNKLVDNYPYVSDISFLMEMCNN</sequence>
<reference evidence="1 2" key="1">
    <citation type="journal article" date="2016" name="Front. Microbiol.">
        <title>Genomic Resource of Rice Seed Associated Bacteria.</title>
        <authorList>
            <person name="Midha S."/>
            <person name="Bansal K."/>
            <person name="Sharma S."/>
            <person name="Kumar N."/>
            <person name="Patil P.P."/>
            <person name="Chaudhry V."/>
            <person name="Patil P.B."/>
        </authorList>
    </citation>
    <scope>NUCLEOTIDE SEQUENCE [LARGE SCALE GENOMIC DNA]</scope>
    <source>
        <strain evidence="1 2">NS115</strain>
    </source>
</reference>
<dbReference type="EMBL" id="LDRX01000028">
    <property type="protein sequence ID" value="KTS83584.1"/>
    <property type="molecule type" value="Genomic_DNA"/>
</dbReference>
<organism evidence="1 2">
    <name type="scientific">Paenibacillus jamilae</name>
    <dbReference type="NCBI Taxonomy" id="114136"/>
    <lineage>
        <taxon>Bacteria</taxon>
        <taxon>Bacillati</taxon>
        <taxon>Bacillota</taxon>
        <taxon>Bacilli</taxon>
        <taxon>Bacillales</taxon>
        <taxon>Paenibacillaceae</taxon>
        <taxon>Paenibacillus</taxon>
    </lineage>
</organism>
<comment type="caution">
    <text evidence="1">The sequence shown here is derived from an EMBL/GenBank/DDBJ whole genome shotgun (WGS) entry which is preliminary data.</text>
</comment>
<proteinExistence type="predicted"/>
<gene>
    <name evidence="1" type="ORF">NS115_06760</name>
</gene>
<evidence type="ECO:0000313" key="2">
    <source>
        <dbReference type="Proteomes" id="UP000074866"/>
    </source>
</evidence>
<accession>A0ACC4ZXL7</accession>
<keyword evidence="2" id="KW-1185">Reference proteome</keyword>
<evidence type="ECO:0000313" key="1">
    <source>
        <dbReference type="EMBL" id="KTS83584.1"/>
    </source>
</evidence>
<name>A0ACC4ZXL7_9BACL</name>
<protein>
    <submittedName>
        <fullName evidence="1">Uncharacterized protein</fullName>
    </submittedName>
</protein>